<name>A0A1Y5FBT0_9BACT</name>
<dbReference type="AlphaFoldDB" id="A0A1Y5FBT0"/>
<proteinExistence type="predicted"/>
<evidence type="ECO:0000313" key="1">
    <source>
        <dbReference type="EMBL" id="OUR95866.1"/>
    </source>
</evidence>
<gene>
    <name evidence="1" type="ORF">A9Q84_15315</name>
</gene>
<sequence>MIDAKCIEDNTVAYVKARDIETHDIKIDGEGYITFYNTSNHKYYKSELPWDHGLDEFITFVDCEVNSAEIDDAA</sequence>
<dbReference type="Proteomes" id="UP000196531">
    <property type="component" value="Unassembled WGS sequence"/>
</dbReference>
<accession>A0A1Y5FBT0</accession>
<reference evidence="2" key="1">
    <citation type="journal article" date="2017" name="Proc. Natl. Acad. Sci. U.S.A.">
        <title>Simulation of Deepwater Horizon oil plume reveals substrate specialization within a complex community of hydrocarbon-degraders.</title>
        <authorList>
            <person name="Hu P."/>
            <person name="Dubinsky E.A."/>
            <person name="Probst A.J."/>
            <person name="Wang J."/>
            <person name="Sieber C.M.K."/>
            <person name="Tom L.M."/>
            <person name="Gardinali P."/>
            <person name="Banfield J.F."/>
            <person name="Atlas R.M."/>
            <person name="Andersen G.L."/>
        </authorList>
    </citation>
    <scope>NUCLEOTIDE SEQUENCE [LARGE SCALE GENOMIC DNA]</scope>
</reference>
<organism evidence="1 2">
    <name type="scientific">Halobacteriovorax marinus</name>
    <dbReference type="NCBI Taxonomy" id="97084"/>
    <lineage>
        <taxon>Bacteria</taxon>
        <taxon>Pseudomonadati</taxon>
        <taxon>Bdellovibrionota</taxon>
        <taxon>Bacteriovoracia</taxon>
        <taxon>Bacteriovoracales</taxon>
        <taxon>Halobacteriovoraceae</taxon>
        <taxon>Halobacteriovorax</taxon>
    </lineage>
</organism>
<comment type="caution">
    <text evidence="1">The sequence shown here is derived from an EMBL/GenBank/DDBJ whole genome shotgun (WGS) entry which is preliminary data.</text>
</comment>
<dbReference type="EMBL" id="MAAO01000007">
    <property type="protein sequence ID" value="OUR95866.1"/>
    <property type="molecule type" value="Genomic_DNA"/>
</dbReference>
<evidence type="ECO:0000313" key="2">
    <source>
        <dbReference type="Proteomes" id="UP000196531"/>
    </source>
</evidence>
<protein>
    <submittedName>
        <fullName evidence="1">Uncharacterized protein</fullName>
    </submittedName>
</protein>